<dbReference type="PANTHER" id="PTHR15663:SF4">
    <property type="entry name" value="COMM DOMAIN-CONTAINING PROTEIN 9"/>
    <property type="match status" value="1"/>
</dbReference>
<reference evidence="2" key="1">
    <citation type="thesis" date="2021" institute="BYU ScholarsArchive" country="Provo, UT, USA">
        <title>Applications of and Algorithms for Genome Assembly and Genomic Analyses with an Emphasis on Marine Teleosts.</title>
        <authorList>
            <person name="Pickett B.D."/>
        </authorList>
    </citation>
    <scope>NUCLEOTIDE SEQUENCE</scope>
    <source>
        <strain evidence="2">HI-2016</strain>
    </source>
</reference>
<name>A0A8T2NDH3_9TELE</name>
<sequence>MYSASITALPIQAPSKDAVRQLCEDSFPSGAPDSQRLAESAAGILSVSAVEAQQLLRALHTLSHHILFHGLTAPEQILALFPDTFHSSLKNLITKILLEHSYTTTPTQLHDPTHTAMQSHPQLHDHTQLCTALPTQIKAISLSPICALSLISLPQLVDMDWRVDMKTASDSVSRMAVPTCLMHMKVQDPLASGCGDPVSTVTVELSRETLDTMLDGLGRIRDQLSVVASK</sequence>
<dbReference type="Proteomes" id="UP000824540">
    <property type="component" value="Unassembled WGS sequence"/>
</dbReference>
<dbReference type="PANTHER" id="PTHR15663">
    <property type="entry name" value="COMM DOMAIN-CONTAINING PROTEIN 9"/>
    <property type="match status" value="1"/>
</dbReference>
<keyword evidence="3" id="KW-1185">Reference proteome</keyword>
<proteinExistence type="predicted"/>
<dbReference type="OrthoDB" id="64318at2759"/>
<evidence type="ECO:0000259" key="1">
    <source>
        <dbReference type="PROSITE" id="PS51269"/>
    </source>
</evidence>
<dbReference type="PROSITE" id="PS51269">
    <property type="entry name" value="COMM"/>
    <property type="match status" value="1"/>
</dbReference>
<evidence type="ECO:0000313" key="3">
    <source>
        <dbReference type="Proteomes" id="UP000824540"/>
    </source>
</evidence>
<organism evidence="2 3">
    <name type="scientific">Albula glossodonta</name>
    <name type="common">roundjaw bonefish</name>
    <dbReference type="NCBI Taxonomy" id="121402"/>
    <lineage>
        <taxon>Eukaryota</taxon>
        <taxon>Metazoa</taxon>
        <taxon>Chordata</taxon>
        <taxon>Craniata</taxon>
        <taxon>Vertebrata</taxon>
        <taxon>Euteleostomi</taxon>
        <taxon>Actinopterygii</taxon>
        <taxon>Neopterygii</taxon>
        <taxon>Teleostei</taxon>
        <taxon>Albuliformes</taxon>
        <taxon>Albulidae</taxon>
        <taxon>Albula</taxon>
    </lineage>
</organism>
<dbReference type="InterPro" id="IPR017920">
    <property type="entry name" value="COMM"/>
</dbReference>
<accession>A0A8T2NDH3</accession>
<dbReference type="AlphaFoldDB" id="A0A8T2NDH3"/>
<comment type="caution">
    <text evidence="2">The sequence shown here is derived from an EMBL/GenBank/DDBJ whole genome shotgun (WGS) entry which is preliminary data.</text>
</comment>
<dbReference type="EMBL" id="JAFBMS010000111">
    <property type="protein sequence ID" value="KAG9335752.1"/>
    <property type="molecule type" value="Genomic_DNA"/>
</dbReference>
<protein>
    <recommendedName>
        <fullName evidence="1">COMM domain-containing protein</fullName>
    </recommendedName>
</protein>
<gene>
    <name evidence="2" type="ORF">JZ751_004181</name>
</gene>
<evidence type="ECO:0000313" key="2">
    <source>
        <dbReference type="EMBL" id="KAG9335752.1"/>
    </source>
</evidence>
<feature type="domain" description="COMM" evidence="1">
    <location>
        <begin position="155"/>
        <end position="228"/>
    </location>
</feature>
<dbReference type="InterPro" id="IPR048676">
    <property type="entry name" value="COMMD9_N"/>
</dbReference>
<dbReference type="InterPro" id="IPR037360">
    <property type="entry name" value="COMMD9"/>
</dbReference>
<dbReference type="Pfam" id="PF20923">
    <property type="entry name" value="COMMD9_HN"/>
    <property type="match status" value="1"/>
</dbReference>
<dbReference type="Pfam" id="PF07258">
    <property type="entry name" value="COMM_domain"/>
    <property type="match status" value="1"/>
</dbReference>